<evidence type="ECO:0000313" key="5">
    <source>
        <dbReference type="EMBL" id="EDW35427.1"/>
    </source>
</evidence>
<dbReference type="SMART" id="SM00020">
    <property type="entry name" value="Tryp_SPc"/>
    <property type="match status" value="1"/>
</dbReference>
<dbReference type="PhylomeDB" id="B4GIU2"/>
<dbReference type="Gene3D" id="2.40.10.10">
    <property type="entry name" value="Trypsin-like serine proteases"/>
    <property type="match status" value="1"/>
</dbReference>
<dbReference type="InterPro" id="IPR001254">
    <property type="entry name" value="Trypsin_dom"/>
</dbReference>
<sequence>MRAVIRVLLSLMLFVPVFCEIRVIDRNPSVAWDQDVQDDSKFVVSIRTAKPIRFWGDNHFCGGFIITSSWVVTTARCVSVRPSSSCCYPTQRRNLMVVLDTINRLDEPVSEKKIAVKRIVLHPKYRAYCNDLALLQLKSFVPRNLHYRQTMLPEHEMPKNATCITLGWGRMYTDGPITNEMMKLMVWTKPELNYQSSCSFRNKTIYAIRSDGYGNTSQGDLGTPLLCNHTLYGVLGLRKKSHEYGPMIFTNIYDHMSFIESTISASIPRRGSGLTLTLILTLSSVASH</sequence>
<dbReference type="InterPro" id="IPR001314">
    <property type="entry name" value="Peptidase_S1A"/>
</dbReference>
<dbReference type="AlphaFoldDB" id="B4GIU2"/>
<dbReference type="EMBL" id="CH479183">
    <property type="protein sequence ID" value="EDW35427.1"/>
    <property type="molecule type" value="Genomic_DNA"/>
</dbReference>
<accession>B4GIU2</accession>
<dbReference type="HOGENOM" id="CLU_006842_7_2_1"/>
<gene>
    <name evidence="5" type="primary">Dper\GL17230</name>
    <name evidence="5" type="ORF">Dper_GL17230</name>
</gene>
<feature type="domain" description="Peptidase S1" evidence="4">
    <location>
        <begin position="23"/>
        <end position="264"/>
    </location>
</feature>
<dbReference type="OMA" id="PMIFTNI"/>
<dbReference type="KEGG" id="dpe:6592237"/>
<dbReference type="PANTHER" id="PTHR24256">
    <property type="entry name" value="TRYPTASE-RELATED"/>
    <property type="match status" value="1"/>
</dbReference>
<dbReference type="eggNOG" id="KOG3627">
    <property type="taxonomic scope" value="Eukaryota"/>
</dbReference>
<keyword evidence="1" id="KW-1015">Disulfide bond</keyword>
<dbReference type="STRING" id="7234.B4GIU2"/>
<evidence type="ECO:0000256" key="3">
    <source>
        <dbReference type="SAM" id="SignalP"/>
    </source>
</evidence>
<dbReference type="GO" id="GO:0006508">
    <property type="term" value="P:proteolysis"/>
    <property type="evidence" value="ECO:0007669"/>
    <property type="project" value="InterPro"/>
</dbReference>
<dbReference type="InterPro" id="IPR009003">
    <property type="entry name" value="Peptidase_S1_PA"/>
</dbReference>
<dbReference type="OrthoDB" id="7836167at2759"/>
<evidence type="ECO:0000256" key="1">
    <source>
        <dbReference type="ARBA" id="ARBA00023157"/>
    </source>
</evidence>
<feature type="chain" id="PRO_5002803820" evidence="3">
    <location>
        <begin position="20"/>
        <end position="288"/>
    </location>
</feature>
<dbReference type="SUPFAM" id="SSF50494">
    <property type="entry name" value="Trypsin-like serine proteases"/>
    <property type="match status" value="1"/>
</dbReference>
<evidence type="ECO:0000259" key="4">
    <source>
        <dbReference type="PROSITE" id="PS50240"/>
    </source>
</evidence>
<dbReference type="GO" id="GO:0004252">
    <property type="term" value="F:serine-type endopeptidase activity"/>
    <property type="evidence" value="ECO:0007669"/>
    <property type="project" value="InterPro"/>
</dbReference>
<dbReference type="PROSITE" id="PS50240">
    <property type="entry name" value="TRYPSIN_DOM"/>
    <property type="match status" value="1"/>
</dbReference>
<dbReference type="InterPro" id="IPR043504">
    <property type="entry name" value="Peptidase_S1_PA_chymotrypsin"/>
</dbReference>
<keyword evidence="3" id="KW-0732">Signal</keyword>
<protein>
    <submittedName>
        <fullName evidence="5">GL17230</fullName>
    </submittedName>
</protein>
<keyword evidence="6" id="KW-1185">Reference proteome</keyword>
<comment type="similarity">
    <text evidence="2">Belongs to the peptidase S1 family. CLIP subfamily.</text>
</comment>
<name>B4GIU2_DROPE</name>
<proteinExistence type="inferred from homology"/>
<dbReference type="InterPro" id="IPR051487">
    <property type="entry name" value="Ser/Thr_Proteases_Immune/Dev"/>
</dbReference>
<evidence type="ECO:0000313" key="6">
    <source>
        <dbReference type="Proteomes" id="UP000008744"/>
    </source>
</evidence>
<dbReference type="PRINTS" id="PR00722">
    <property type="entry name" value="CHYMOTRYPSIN"/>
</dbReference>
<reference evidence="5 6" key="1">
    <citation type="journal article" date="2007" name="Nature">
        <title>Evolution of genes and genomes on the Drosophila phylogeny.</title>
        <authorList>
            <consortium name="Drosophila 12 Genomes Consortium"/>
            <person name="Clark A.G."/>
            <person name="Eisen M.B."/>
            <person name="Smith D.R."/>
            <person name="Bergman C.M."/>
            <person name="Oliver B."/>
            <person name="Markow T.A."/>
            <person name="Kaufman T.C."/>
            <person name="Kellis M."/>
            <person name="Gelbart W."/>
            <person name="Iyer V.N."/>
            <person name="Pollard D.A."/>
            <person name="Sackton T.B."/>
            <person name="Larracuente A.M."/>
            <person name="Singh N.D."/>
            <person name="Abad J.P."/>
            <person name="Abt D.N."/>
            <person name="Adryan B."/>
            <person name="Aguade M."/>
            <person name="Akashi H."/>
            <person name="Anderson W.W."/>
            <person name="Aquadro C.F."/>
            <person name="Ardell D.H."/>
            <person name="Arguello R."/>
            <person name="Artieri C.G."/>
            <person name="Barbash D.A."/>
            <person name="Barker D."/>
            <person name="Barsanti P."/>
            <person name="Batterham P."/>
            <person name="Batzoglou S."/>
            <person name="Begun D."/>
            <person name="Bhutkar A."/>
            <person name="Blanco E."/>
            <person name="Bosak S.A."/>
            <person name="Bradley R.K."/>
            <person name="Brand A.D."/>
            <person name="Brent M.R."/>
            <person name="Brooks A.N."/>
            <person name="Brown R.H."/>
            <person name="Butlin R.K."/>
            <person name="Caggese C."/>
            <person name="Calvi B.R."/>
            <person name="Bernardo de Carvalho A."/>
            <person name="Caspi A."/>
            <person name="Castrezana S."/>
            <person name="Celniker S.E."/>
            <person name="Chang J.L."/>
            <person name="Chapple C."/>
            <person name="Chatterji S."/>
            <person name="Chinwalla A."/>
            <person name="Civetta A."/>
            <person name="Clifton S.W."/>
            <person name="Comeron J.M."/>
            <person name="Costello J.C."/>
            <person name="Coyne J.A."/>
            <person name="Daub J."/>
            <person name="David R.G."/>
            <person name="Delcher A.L."/>
            <person name="Delehaunty K."/>
            <person name="Do C.B."/>
            <person name="Ebling H."/>
            <person name="Edwards K."/>
            <person name="Eickbush T."/>
            <person name="Evans J.D."/>
            <person name="Filipski A."/>
            <person name="Findeiss S."/>
            <person name="Freyhult E."/>
            <person name="Fulton L."/>
            <person name="Fulton R."/>
            <person name="Garcia A.C."/>
            <person name="Gardiner A."/>
            <person name="Garfield D.A."/>
            <person name="Garvin B.E."/>
            <person name="Gibson G."/>
            <person name="Gilbert D."/>
            <person name="Gnerre S."/>
            <person name="Godfrey J."/>
            <person name="Good R."/>
            <person name="Gotea V."/>
            <person name="Gravely B."/>
            <person name="Greenberg A.J."/>
            <person name="Griffiths-Jones S."/>
            <person name="Gross S."/>
            <person name="Guigo R."/>
            <person name="Gustafson E.A."/>
            <person name="Haerty W."/>
            <person name="Hahn M.W."/>
            <person name="Halligan D.L."/>
            <person name="Halpern A.L."/>
            <person name="Halter G.M."/>
            <person name="Han M.V."/>
            <person name="Heger A."/>
            <person name="Hillier L."/>
            <person name="Hinrichs A.S."/>
            <person name="Holmes I."/>
            <person name="Hoskins R.A."/>
            <person name="Hubisz M.J."/>
            <person name="Hultmark D."/>
            <person name="Huntley M.A."/>
            <person name="Jaffe D.B."/>
            <person name="Jagadeeshan S."/>
            <person name="Jeck W.R."/>
            <person name="Johnson J."/>
            <person name="Jones C.D."/>
            <person name="Jordan W.C."/>
            <person name="Karpen G.H."/>
            <person name="Kataoka E."/>
            <person name="Keightley P.D."/>
            <person name="Kheradpour P."/>
            <person name="Kirkness E.F."/>
            <person name="Koerich L.B."/>
            <person name="Kristiansen K."/>
            <person name="Kudrna D."/>
            <person name="Kulathinal R.J."/>
            <person name="Kumar S."/>
            <person name="Kwok R."/>
            <person name="Lander E."/>
            <person name="Langley C.H."/>
            <person name="Lapoint R."/>
            <person name="Lazzaro B.P."/>
            <person name="Lee S.J."/>
            <person name="Levesque L."/>
            <person name="Li R."/>
            <person name="Lin C.F."/>
            <person name="Lin M.F."/>
            <person name="Lindblad-Toh K."/>
            <person name="Llopart A."/>
            <person name="Long M."/>
            <person name="Low L."/>
            <person name="Lozovsky E."/>
            <person name="Lu J."/>
            <person name="Luo M."/>
            <person name="Machado C.A."/>
            <person name="Makalowski W."/>
            <person name="Marzo M."/>
            <person name="Matsuda M."/>
            <person name="Matzkin L."/>
            <person name="McAllister B."/>
            <person name="McBride C.S."/>
            <person name="McKernan B."/>
            <person name="McKernan K."/>
            <person name="Mendez-Lago M."/>
            <person name="Minx P."/>
            <person name="Mollenhauer M.U."/>
            <person name="Montooth K."/>
            <person name="Mount S.M."/>
            <person name="Mu X."/>
            <person name="Myers E."/>
            <person name="Negre B."/>
            <person name="Newfeld S."/>
            <person name="Nielsen R."/>
            <person name="Noor M.A."/>
            <person name="O'Grady P."/>
            <person name="Pachter L."/>
            <person name="Papaceit M."/>
            <person name="Parisi M.J."/>
            <person name="Parisi M."/>
            <person name="Parts L."/>
            <person name="Pedersen J.S."/>
            <person name="Pesole G."/>
            <person name="Phillippy A.M."/>
            <person name="Ponting C.P."/>
            <person name="Pop M."/>
            <person name="Porcelli D."/>
            <person name="Powell J.R."/>
            <person name="Prohaska S."/>
            <person name="Pruitt K."/>
            <person name="Puig M."/>
            <person name="Quesneville H."/>
            <person name="Ram K.R."/>
            <person name="Rand D."/>
            <person name="Rasmussen M.D."/>
            <person name="Reed L.K."/>
            <person name="Reenan R."/>
            <person name="Reily A."/>
            <person name="Remington K.A."/>
            <person name="Rieger T.T."/>
            <person name="Ritchie M.G."/>
            <person name="Robin C."/>
            <person name="Rogers Y.H."/>
            <person name="Rohde C."/>
            <person name="Rozas J."/>
            <person name="Rubenfield M.J."/>
            <person name="Ruiz A."/>
            <person name="Russo S."/>
            <person name="Salzberg S.L."/>
            <person name="Sanchez-Gracia A."/>
            <person name="Saranga D.J."/>
            <person name="Sato H."/>
            <person name="Schaeffer S.W."/>
            <person name="Schatz M.C."/>
            <person name="Schlenke T."/>
            <person name="Schwartz R."/>
            <person name="Segarra C."/>
            <person name="Singh R.S."/>
            <person name="Sirot L."/>
            <person name="Sirota M."/>
            <person name="Sisneros N.B."/>
            <person name="Smith C.D."/>
            <person name="Smith T.F."/>
            <person name="Spieth J."/>
            <person name="Stage D.E."/>
            <person name="Stark A."/>
            <person name="Stephan W."/>
            <person name="Strausberg R.L."/>
            <person name="Strempel S."/>
            <person name="Sturgill D."/>
            <person name="Sutton G."/>
            <person name="Sutton G.G."/>
            <person name="Tao W."/>
            <person name="Teichmann S."/>
            <person name="Tobari Y.N."/>
            <person name="Tomimura Y."/>
            <person name="Tsolas J.M."/>
            <person name="Valente V.L."/>
            <person name="Venter E."/>
            <person name="Venter J.C."/>
            <person name="Vicario S."/>
            <person name="Vieira F.G."/>
            <person name="Vilella A.J."/>
            <person name="Villasante A."/>
            <person name="Walenz B."/>
            <person name="Wang J."/>
            <person name="Wasserman M."/>
            <person name="Watts T."/>
            <person name="Wilson D."/>
            <person name="Wilson R.K."/>
            <person name="Wing R.A."/>
            <person name="Wolfner M.F."/>
            <person name="Wong A."/>
            <person name="Wong G.K."/>
            <person name="Wu C.I."/>
            <person name="Wu G."/>
            <person name="Yamamoto D."/>
            <person name="Yang H.P."/>
            <person name="Yang S.P."/>
            <person name="Yorke J.A."/>
            <person name="Yoshida K."/>
            <person name="Zdobnov E."/>
            <person name="Zhang P."/>
            <person name="Zhang Y."/>
            <person name="Zimin A.V."/>
            <person name="Baldwin J."/>
            <person name="Abdouelleil A."/>
            <person name="Abdulkadir J."/>
            <person name="Abebe A."/>
            <person name="Abera B."/>
            <person name="Abreu J."/>
            <person name="Acer S.C."/>
            <person name="Aftuck L."/>
            <person name="Alexander A."/>
            <person name="An P."/>
            <person name="Anderson E."/>
            <person name="Anderson S."/>
            <person name="Arachi H."/>
            <person name="Azer M."/>
            <person name="Bachantsang P."/>
            <person name="Barry A."/>
            <person name="Bayul T."/>
            <person name="Berlin A."/>
            <person name="Bessette D."/>
            <person name="Bloom T."/>
            <person name="Blye J."/>
            <person name="Boguslavskiy L."/>
            <person name="Bonnet C."/>
            <person name="Boukhgalter B."/>
            <person name="Bourzgui I."/>
            <person name="Brown A."/>
            <person name="Cahill P."/>
            <person name="Channer S."/>
            <person name="Cheshatsang Y."/>
            <person name="Chuda L."/>
            <person name="Citroen M."/>
            <person name="Collymore A."/>
            <person name="Cooke P."/>
            <person name="Costello M."/>
            <person name="D'Aco K."/>
            <person name="Daza R."/>
            <person name="De Haan G."/>
            <person name="DeGray S."/>
            <person name="DeMaso C."/>
            <person name="Dhargay N."/>
            <person name="Dooley K."/>
            <person name="Dooley E."/>
            <person name="Doricent M."/>
            <person name="Dorje P."/>
            <person name="Dorjee K."/>
            <person name="Dupes A."/>
            <person name="Elong R."/>
            <person name="Falk J."/>
            <person name="Farina A."/>
            <person name="Faro S."/>
            <person name="Ferguson D."/>
            <person name="Fisher S."/>
            <person name="Foley C.D."/>
            <person name="Franke A."/>
            <person name="Friedrich D."/>
            <person name="Gadbois L."/>
            <person name="Gearin G."/>
            <person name="Gearin C.R."/>
            <person name="Giannoukos G."/>
            <person name="Goode T."/>
            <person name="Graham J."/>
            <person name="Grandbois E."/>
            <person name="Grewal S."/>
            <person name="Gyaltsen K."/>
            <person name="Hafez N."/>
            <person name="Hagos B."/>
            <person name="Hall J."/>
            <person name="Henson C."/>
            <person name="Hollinger A."/>
            <person name="Honan T."/>
            <person name="Huard M.D."/>
            <person name="Hughes L."/>
            <person name="Hurhula B."/>
            <person name="Husby M.E."/>
            <person name="Kamat A."/>
            <person name="Kanga B."/>
            <person name="Kashin S."/>
            <person name="Khazanovich D."/>
            <person name="Kisner P."/>
            <person name="Lance K."/>
            <person name="Lara M."/>
            <person name="Lee W."/>
            <person name="Lennon N."/>
            <person name="Letendre F."/>
            <person name="LeVine R."/>
            <person name="Lipovsky A."/>
            <person name="Liu X."/>
            <person name="Liu J."/>
            <person name="Liu S."/>
            <person name="Lokyitsang T."/>
            <person name="Lokyitsang Y."/>
            <person name="Lubonja R."/>
            <person name="Lui A."/>
            <person name="MacDonald P."/>
            <person name="Magnisalis V."/>
            <person name="Maru K."/>
            <person name="Matthews C."/>
            <person name="McCusker W."/>
            <person name="McDonough S."/>
            <person name="Mehta T."/>
            <person name="Meldrim J."/>
            <person name="Meneus L."/>
            <person name="Mihai O."/>
            <person name="Mihalev A."/>
            <person name="Mihova T."/>
            <person name="Mittelman R."/>
            <person name="Mlenga V."/>
            <person name="Montmayeur A."/>
            <person name="Mulrain L."/>
            <person name="Navidi A."/>
            <person name="Naylor J."/>
            <person name="Negash T."/>
            <person name="Nguyen T."/>
            <person name="Nguyen N."/>
            <person name="Nicol R."/>
            <person name="Norbu C."/>
            <person name="Norbu N."/>
            <person name="Novod N."/>
            <person name="O'Neill B."/>
            <person name="Osman S."/>
            <person name="Markiewicz E."/>
            <person name="Oyono O.L."/>
            <person name="Patti C."/>
            <person name="Phunkhang P."/>
            <person name="Pierre F."/>
            <person name="Priest M."/>
            <person name="Raghuraman S."/>
            <person name="Rege F."/>
            <person name="Reyes R."/>
            <person name="Rise C."/>
            <person name="Rogov P."/>
            <person name="Ross K."/>
            <person name="Ryan E."/>
            <person name="Settipalli S."/>
            <person name="Shea T."/>
            <person name="Sherpa N."/>
            <person name="Shi L."/>
            <person name="Shih D."/>
            <person name="Sparrow T."/>
            <person name="Spaulding J."/>
            <person name="Stalker J."/>
            <person name="Stange-Thomann N."/>
            <person name="Stavropoulos S."/>
            <person name="Stone C."/>
            <person name="Strader C."/>
            <person name="Tesfaye S."/>
            <person name="Thomson T."/>
            <person name="Thoulutsang Y."/>
            <person name="Thoulutsang D."/>
            <person name="Topham K."/>
            <person name="Topping I."/>
            <person name="Tsamla T."/>
            <person name="Vassiliev H."/>
            <person name="Vo A."/>
            <person name="Wangchuk T."/>
            <person name="Wangdi T."/>
            <person name="Weiand M."/>
            <person name="Wilkinson J."/>
            <person name="Wilson A."/>
            <person name="Yadav S."/>
            <person name="Young G."/>
            <person name="Yu Q."/>
            <person name="Zembek L."/>
            <person name="Zhong D."/>
            <person name="Zimmer A."/>
            <person name="Zwirko Z."/>
            <person name="Jaffe D.B."/>
            <person name="Alvarez P."/>
            <person name="Brockman W."/>
            <person name="Butler J."/>
            <person name="Chin C."/>
            <person name="Gnerre S."/>
            <person name="Grabherr M."/>
            <person name="Kleber M."/>
            <person name="Mauceli E."/>
            <person name="MacCallum I."/>
        </authorList>
    </citation>
    <scope>NUCLEOTIDE SEQUENCE [LARGE SCALE GENOMIC DNA]</scope>
    <source>
        <strain evidence="6">MSH-3 / Tucson 14011-0111.49</strain>
    </source>
</reference>
<evidence type="ECO:0000256" key="2">
    <source>
        <dbReference type="ARBA" id="ARBA00024195"/>
    </source>
</evidence>
<dbReference type="Pfam" id="PF00089">
    <property type="entry name" value="Trypsin"/>
    <property type="match status" value="1"/>
</dbReference>
<feature type="signal peptide" evidence="3">
    <location>
        <begin position="1"/>
        <end position="19"/>
    </location>
</feature>
<organism evidence="6">
    <name type="scientific">Drosophila persimilis</name>
    <name type="common">Fruit fly</name>
    <dbReference type="NCBI Taxonomy" id="7234"/>
    <lineage>
        <taxon>Eukaryota</taxon>
        <taxon>Metazoa</taxon>
        <taxon>Ecdysozoa</taxon>
        <taxon>Arthropoda</taxon>
        <taxon>Hexapoda</taxon>
        <taxon>Insecta</taxon>
        <taxon>Pterygota</taxon>
        <taxon>Neoptera</taxon>
        <taxon>Endopterygota</taxon>
        <taxon>Diptera</taxon>
        <taxon>Brachycera</taxon>
        <taxon>Muscomorpha</taxon>
        <taxon>Ephydroidea</taxon>
        <taxon>Drosophilidae</taxon>
        <taxon>Drosophila</taxon>
        <taxon>Sophophora</taxon>
    </lineage>
</organism>
<dbReference type="Proteomes" id="UP000008744">
    <property type="component" value="Unassembled WGS sequence"/>
</dbReference>